<comment type="caution">
    <text evidence="1">The sequence shown here is derived from an EMBL/GenBank/DDBJ whole genome shotgun (WGS) entry which is preliminary data.</text>
</comment>
<sequence>MYTPARRTSASPVNIVLSATDAGMGEAVVVVGFVRDHHVAGGRLAATLRGMAADGSLQRLVADYREREVRRAEIQDIRGRGAEAERACPRCDGAGGPGGGPHCYFCRGTGSVS</sequence>
<accession>A0ABV9DVE9</accession>
<protein>
    <submittedName>
        <fullName evidence="1">Uncharacterized protein</fullName>
    </submittedName>
</protein>
<keyword evidence="2" id="KW-1185">Reference proteome</keyword>
<dbReference type="RefSeq" id="WP_378574137.1">
    <property type="nucleotide sequence ID" value="NZ_JBHSFQ010000010.1"/>
</dbReference>
<name>A0ABV9DVE9_9ACTN</name>
<gene>
    <name evidence="1" type="ORF">ACFO4E_12685</name>
</gene>
<dbReference type="EMBL" id="JBHSFQ010000010">
    <property type="protein sequence ID" value="MFC4562715.1"/>
    <property type="molecule type" value="Genomic_DNA"/>
</dbReference>
<evidence type="ECO:0000313" key="2">
    <source>
        <dbReference type="Proteomes" id="UP001595923"/>
    </source>
</evidence>
<reference evidence="2" key="1">
    <citation type="journal article" date="2019" name="Int. J. Syst. Evol. Microbiol.">
        <title>The Global Catalogue of Microorganisms (GCM) 10K type strain sequencing project: providing services to taxonomists for standard genome sequencing and annotation.</title>
        <authorList>
            <consortium name="The Broad Institute Genomics Platform"/>
            <consortium name="The Broad Institute Genome Sequencing Center for Infectious Disease"/>
            <person name="Wu L."/>
            <person name="Ma J."/>
        </authorList>
    </citation>
    <scope>NUCLEOTIDE SEQUENCE [LARGE SCALE GENOMIC DNA]</scope>
    <source>
        <strain evidence="2">XZYJ18</strain>
    </source>
</reference>
<organism evidence="1 2">
    <name type="scientific">Nocardiopsis mangrovi</name>
    <dbReference type="NCBI Taxonomy" id="1179818"/>
    <lineage>
        <taxon>Bacteria</taxon>
        <taxon>Bacillati</taxon>
        <taxon>Actinomycetota</taxon>
        <taxon>Actinomycetes</taxon>
        <taxon>Streptosporangiales</taxon>
        <taxon>Nocardiopsidaceae</taxon>
        <taxon>Nocardiopsis</taxon>
    </lineage>
</organism>
<dbReference type="Proteomes" id="UP001595923">
    <property type="component" value="Unassembled WGS sequence"/>
</dbReference>
<proteinExistence type="predicted"/>
<evidence type="ECO:0000313" key="1">
    <source>
        <dbReference type="EMBL" id="MFC4562715.1"/>
    </source>
</evidence>